<organism evidence="1 2">
    <name type="scientific">Anaerostipes rhamnosivorans</name>
    <dbReference type="NCBI Taxonomy" id="1229621"/>
    <lineage>
        <taxon>Bacteria</taxon>
        <taxon>Bacillati</taxon>
        <taxon>Bacillota</taxon>
        <taxon>Clostridia</taxon>
        <taxon>Lachnospirales</taxon>
        <taxon>Lachnospiraceae</taxon>
        <taxon>Anaerostipes</taxon>
    </lineage>
</organism>
<evidence type="ECO:0000313" key="1">
    <source>
        <dbReference type="EMBL" id="QCP36123.1"/>
    </source>
</evidence>
<keyword evidence="2" id="KW-1185">Reference proteome</keyword>
<reference evidence="1 2" key="1">
    <citation type="submission" date="2019-05" db="EMBL/GenBank/DDBJ databases">
        <title>Complete genome sequencing of Anaerostipes rhamnosivorans.</title>
        <authorList>
            <person name="Bui T.P.N."/>
            <person name="de Vos W.M."/>
        </authorList>
    </citation>
    <scope>NUCLEOTIDE SEQUENCE [LARGE SCALE GENOMIC DNA]</scope>
    <source>
        <strain evidence="1 2">1y2</strain>
    </source>
</reference>
<dbReference type="AlphaFoldDB" id="A0A4P8IJC0"/>
<dbReference type="Pfam" id="PF10076">
    <property type="entry name" value="Phage_Mu_Gp48"/>
    <property type="match status" value="1"/>
</dbReference>
<sequence length="175" mass="21206">MQLEYPECVIAIDEIKAVYDKGDIIEKKLFGHIETADQDTNITTSTENGIKRREEILKVNPKDTESLEDRRFRILIKWYDSYPYTFRDLINRMDNLLGKGNYTIVIDNDTQEMMCRLELKKRAMYDEFVKLLETIVPLNIKMDIMLRYRQWLEYKNITWKDLKLKTWYDMRNEAR</sequence>
<dbReference type="OrthoDB" id="1851194at2"/>
<gene>
    <name evidence="1" type="ORF">AR1Y2_2669</name>
</gene>
<dbReference type="Proteomes" id="UP000298653">
    <property type="component" value="Chromosome"/>
</dbReference>
<evidence type="ECO:0000313" key="2">
    <source>
        <dbReference type="Proteomes" id="UP000298653"/>
    </source>
</evidence>
<dbReference type="RefSeq" id="WP_137329399.1">
    <property type="nucleotide sequence ID" value="NZ_CP040058.1"/>
</dbReference>
<protein>
    <submittedName>
        <fullName evidence="1">Phage-like element PBSX protein xkdT</fullName>
    </submittedName>
</protein>
<dbReference type="EMBL" id="CP040058">
    <property type="protein sequence ID" value="QCP36123.1"/>
    <property type="molecule type" value="Genomic_DNA"/>
</dbReference>
<proteinExistence type="predicted"/>
<accession>A0A4P8IJC0</accession>
<dbReference type="InterPro" id="IPR018755">
    <property type="entry name" value="Phage_Mu_Gp48"/>
</dbReference>
<name>A0A4P8IJC0_9FIRM</name>
<dbReference type="KEGG" id="arf:AR1Y2_2669"/>